<dbReference type="RefSeq" id="WP_111903812.1">
    <property type="nucleotide sequence ID" value="NZ_QLNP01000072.1"/>
</dbReference>
<dbReference type="InterPro" id="IPR001173">
    <property type="entry name" value="Glyco_trans_2-like"/>
</dbReference>
<dbReference type="Gene3D" id="3.90.550.10">
    <property type="entry name" value="Spore Coat Polysaccharide Biosynthesis Protein SpsA, Chain A"/>
    <property type="match status" value="1"/>
</dbReference>
<evidence type="ECO:0000259" key="1">
    <source>
        <dbReference type="Pfam" id="PF00535"/>
    </source>
</evidence>
<dbReference type="EMBL" id="QLNP01000072">
    <property type="protein sequence ID" value="RAM37453.1"/>
    <property type="molecule type" value="Genomic_DNA"/>
</dbReference>
<organism evidence="2 3">
    <name type="scientific">Arthrobacter globiformis</name>
    <dbReference type="NCBI Taxonomy" id="1665"/>
    <lineage>
        <taxon>Bacteria</taxon>
        <taxon>Bacillati</taxon>
        <taxon>Actinomycetota</taxon>
        <taxon>Actinomycetes</taxon>
        <taxon>Micrococcales</taxon>
        <taxon>Micrococcaceae</taxon>
        <taxon>Arthrobacter</taxon>
    </lineage>
</organism>
<dbReference type="InterPro" id="IPR029044">
    <property type="entry name" value="Nucleotide-diphossugar_trans"/>
</dbReference>
<keyword evidence="2" id="KW-0808">Transferase</keyword>
<dbReference type="Pfam" id="PF00535">
    <property type="entry name" value="Glycos_transf_2"/>
    <property type="match status" value="1"/>
</dbReference>
<proteinExistence type="predicted"/>
<accession>A0A328HKC5</accession>
<reference evidence="2 3" key="1">
    <citation type="submission" date="2018-04" db="EMBL/GenBank/DDBJ databases">
        <title>Bacteria isolated from cave deposits of Manipur.</title>
        <authorList>
            <person name="Sahoo D."/>
            <person name="Sarangthem I."/>
            <person name="Nandeibam J."/>
        </authorList>
    </citation>
    <scope>NUCLEOTIDE SEQUENCE [LARGE SCALE GENOMIC DNA]</scope>
    <source>
        <strain evidence="3">mrc11</strain>
    </source>
</reference>
<dbReference type="PANTHER" id="PTHR43685:SF3">
    <property type="entry name" value="SLR2126 PROTEIN"/>
    <property type="match status" value="1"/>
</dbReference>
<name>A0A328HKC5_ARTGO</name>
<evidence type="ECO:0000313" key="2">
    <source>
        <dbReference type="EMBL" id="RAM37453.1"/>
    </source>
</evidence>
<evidence type="ECO:0000313" key="3">
    <source>
        <dbReference type="Proteomes" id="UP000249166"/>
    </source>
</evidence>
<dbReference type="OrthoDB" id="9787979at2"/>
<dbReference type="InterPro" id="IPR050834">
    <property type="entry name" value="Glycosyltransf_2"/>
</dbReference>
<dbReference type="CDD" id="cd00761">
    <property type="entry name" value="Glyco_tranf_GTA_type"/>
    <property type="match status" value="1"/>
</dbReference>
<sequence length="297" mass="32436">MDRHTSANWASGHTIEDAVLDILIPTCDRPAELAVTLAGLAAQEGPVFRLVISDQSDGPPAWEHPPAASLLRVLRAQGTAVELHRHMPRRGLAEHRHFVLERARADKVLFLDDDIWLEPGALARMSDALDDLGCGFVGMAPQGLSFLDDRRPDQTGTFTPWQGPVTPERIRPGEEGFERWPLHSAANLSHLSTELGLKSGQWIPYKVAWLGGCTMFRRQALEDAGGFRFWTQLPPEHCGEDVVAQWRVMEKFGGAGILPTGAVHLESPTTVTDRRVEAFDIVLADGPAAAGSAVPDP</sequence>
<protein>
    <submittedName>
        <fullName evidence="2">Glycosyl transferase</fullName>
    </submittedName>
</protein>
<dbReference type="GO" id="GO:0016740">
    <property type="term" value="F:transferase activity"/>
    <property type="evidence" value="ECO:0007669"/>
    <property type="project" value="UniProtKB-KW"/>
</dbReference>
<comment type="caution">
    <text evidence="2">The sequence shown here is derived from an EMBL/GenBank/DDBJ whole genome shotgun (WGS) entry which is preliminary data.</text>
</comment>
<gene>
    <name evidence="2" type="ORF">DBZ45_10200</name>
</gene>
<dbReference type="Proteomes" id="UP000249166">
    <property type="component" value="Unassembled WGS sequence"/>
</dbReference>
<dbReference type="SUPFAM" id="SSF53448">
    <property type="entry name" value="Nucleotide-diphospho-sugar transferases"/>
    <property type="match status" value="1"/>
</dbReference>
<dbReference type="PANTHER" id="PTHR43685">
    <property type="entry name" value="GLYCOSYLTRANSFERASE"/>
    <property type="match status" value="1"/>
</dbReference>
<dbReference type="AlphaFoldDB" id="A0A328HKC5"/>
<feature type="domain" description="Glycosyltransferase 2-like" evidence="1">
    <location>
        <begin position="22"/>
        <end position="141"/>
    </location>
</feature>